<evidence type="ECO:0000256" key="6">
    <source>
        <dbReference type="HAMAP-Rule" id="MF_00267"/>
    </source>
</evidence>
<dbReference type="Pfam" id="PF05209">
    <property type="entry name" value="MinC_N"/>
    <property type="match status" value="1"/>
</dbReference>
<comment type="caution">
    <text evidence="10">The sequence shown here is derived from an EMBL/GenBank/DDBJ whole genome shotgun (WGS) entry which is preliminary data.</text>
</comment>
<dbReference type="GO" id="GO:0051302">
    <property type="term" value="P:regulation of cell division"/>
    <property type="evidence" value="ECO:0007669"/>
    <property type="project" value="InterPro"/>
</dbReference>
<dbReference type="InterPro" id="IPR005526">
    <property type="entry name" value="Septum_form_inhib_MinC_C"/>
</dbReference>
<comment type="subunit">
    <text evidence="6">Interacts with MinD and FtsZ.</text>
</comment>
<dbReference type="InterPro" id="IPR013033">
    <property type="entry name" value="MinC"/>
</dbReference>
<name>A0A6B2R0C3_9BURK</name>
<accession>A0A6B2R0C3</accession>
<protein>
    <recommendedName>
        <fullName evidence="6">Probable septum site-determining protein MinC</fullName>
    </recommendedName>
</protein>
<feature type="domain" description="Septum formation inhibitor MinC C-terminal" evidence="8">
    <location>
        <begin position="167"/>
        <end position="268"/>
    </location>
</feature>
<dbReference type="NCBIfam" id="TIGR01222">
    <property type="entry name" value="minC"/>
    <property type="match status" value="1"/>
</dbReference>
<dbReference type="PANTHER" id="PTHR34108">
    <property type="entry name" value="SEPTUM SITE-DETERMINING PROTEIN MINC"/>
    <property type="match status" value="1"/>
</dbReference>
<dbReference type="RefSeq" id="WP_163653510.1">
    <property type="nucleotide sequence ID" value="NZ_JAAGRN010000004.1"/>
</dbReference>
<evidence type="ECO:0000256" key="2">
    <source>
        <dbReference type="ARBA" id="ARBA00022618"/>
    </source>
</evidence>
<dbReference type="GO" id="GO:1901891">
    <property type="term" value="P:regulation of cell septum assembly"/>
    <property type="evidence" value="ECO:0007669"/>
    <property type="project" value="InterPro"/>
</dbReference>
<proteinExistence type="inferred from homology"/>
<dbReference type="InterPro" id="IPR016098">
    <property type="entry name" value="CAP/MinC_C"/>
</dbReference>
<dbReference type="InterPro" id="IPR036145">
    <property type="entry name" value="MinC_C_sf"/>
</dbReference>
<dbReference type="SUPFAM" id="SSF63848">
    <property type="entry name" value="Cell-division inhibitor MinC, C-terminal domain"/>
    <property type="match status" value="1"/>
</dbReference>
<comment type="function">
    <text evidence="5 6">Cell division inhibitor that blocks the formation of polar Z ring septums. Rapidly oscillates between the poles of the cell to destabilize FtsZ filaments that have formed before they mature into polar Z rings. Prevents FtsZ polymerization.</text>
</comment>
<feature type="compositionally biased region" description="Low complexity" evidence="7">
    <location>
        <begin position="123"/>
        <end position="159"/>
    </location>
</feature>
<dbReference type="PANTHER" id="PTHR34108:SF1">
    <property type="entry name" value="SEPTUM SITE-DETERMINING PROTEIN MINC"/>
    <property type="match status" value="1"/>
</dbReference>
<organism evidence="10">
    <name type="scientific">Sheuella amnicola</name>
    <dbReference type="NCBI Taxonomy" id="2707330"/>
    <lineage>
        <taxon>Bacteria</taxon>
        <taxon>Pseudomonadati</taxon>
        <taxon>Pseudomonadota</taxon>
        <taxon>Betaproteobacteria</taxon>
        <taxon>Burkholderiales</taxon>
        <taxon>Alcaligenaceae</taxon>
        <taxon>Sheuella</taxon>
    </lineage>
</organism>
<gene>
    <name evidence="6 10" type="primary">minC</name>
    <name evidence="10" type="ORF">G3I67_07310</name>
</gene>
<evidence type="ECO:0000256" key="3">
    <source>
        <dbReference type="ARBA" id="ARBA00023210"/>
    </source>
</evidence>
<dbReference type="InterPro" id="IPR007874">
    <property type="entry name" value="MinC_N"/>
</dbReference>
<dbReference type="Pfam" id="PF03775">
    <property type="entry name" value="MinC_C"/>
    <property type="match status" value="1"/>
</dbReference>
<keyword evidence="3 6" id="KW-0717">Septation</keyword>
<evidence type="ECO:0000256" key="1">
    <source>
        <dbReference type="ARBA" id="ARBA00006291"/>
    </source>
</evidence>
<dbReference type="HAMAP" id="MF_00267">
    <property type="entry name" value="MinC"/>
    <property type="match status" value="1"/>
</dbReference>
<keyword evidence="2 6" id="KW-0132">Cell division</keyword>
<keyword evidence="4 6" id="KW-0131">Cell cycle</keyword>
<dbReference type="GO" id="GO:0000917">
    <property type="term" value="P:division septum assembly"/>
    <property type="evidence" value="ECO:0007669"/>
    <property type="project" value="UniProtKB-KW"/>
</dbReference>
<dbReference type="EMBL" id="JAAGRN010000004">
    <property type="protein sequence ID" value="NDY83034.1"/>
    <property type="molecule type" value="Genomic_DNA"/>
</dbReference>
<sequence length="273" mass="28526">MTTDTLALDFKSATLYAVRVVLQHADTDVLLQALQKRMAEAGSFFEDEPVVIDASRIEEPLDWPVLIQALRDHRLPVIGVVAQGDNLLAAQDCGLTLVDLSGAPARAPAADSAAKSPPTPIETPAKGPAKKSTPAPTPASTTAPTTAPSSASTPASAPAVKSESTMVVNGPLRSGQRIYARNGDLIVMGLVSQGAEVIADGNIHIYGPLRGKAMAGARGDSSARIFTTGLDAELVAVAGVYRVIDSKLSEDVHQRPALVQLEKEALQIKPLDQ</sequence>
<evidence type="ECO:0000259" key="9">
    <source>
        <dbReference type="Pfam" id="PF05209"/>
    </source>
</evidence>
<evidence type="ECO:0000256" key="7">
    <source>
        <dbReference type="SAM" id="MobiDB-lite"/>
    </source>
</evidence>
<dbReference type="Gene3D" id="3.30.70.260">
    <property type="match status" value="1"/>
</dbReference>
<dbReference type="Gene3D" id="2.160.20.70">
    <property type="match status" value="1"/>
</dbReference>
<feature type="region of interest" description="Disordered" evidence="7">
    <location>
        <begin position="108"/>
        <end position="162"/>
    </location>
</feature>
<evidence type="ECO:0000259" key="8">
    <source>
        <dbReference type="Pfam" id="PF03775"/>
    </source>
</evidence>
<dbReference type="GO" id="GO:0000902">
    <property type="term" value="P:cell morphogenesis"/>
    <property type="evidence" value="ECO:0007669"/>
    <property type="project" value="InterPro"/>
</dbReference>
<evidence type="ECO:0000256" key="5">
    <source>
        <dbReference type="ARBA" id="ARBA00025606"/>
    </source>
</evidence>
<reference evidence="10" key="1">
    <citation type="submission" date="2020-02" db="EMBL/GenBank/DDBJ databases">
        <authorList>
            <person name="Chen W.-M."/>
        </authorList>
    </citation>
    <scope>NUCLEOTIDE SEQUENCE</scope>
    <source>
        <strain evidence="10">NBD-18</strain>
    </source>
</reference>
<feature type="domain" description="Septum formation inhibitor MinC N-terminal" evidence="9">
    <location>
        <begin position="8"/>
        <end position="75"/>
    </location>
</feature>
<comment type="similarity">
    <text evidence="1 6">Belongs to the MinC family.</text>
</comment>
<evidence type="ECO:0000256" key="4">
    <source>
        <dbReference type="ARBA" id="ARBA00023306"/>
    </source>
</evidence>
<dbReference type="AlphaFoldDB" id="A0A6B2R0C3"/>
<evidence type="ECO:0000313" key="10">
    <source>
        <dbReference type="EMBL" id="NDY83034.1"/>
    </source>
</evidence>